<keyword evidence="5" id="KW-0472">Membrane</keyword>
<name>A0A1E7DPU5_9BACI</name>
<dbReference type="GO" id="GO:0009252">
    <property type="term" value="P:peptidoglycan biosynthetic process"/>
    <property type="evidence" value="ECO:0007669"/>
    <property type="project" value="UniProtKB-UniPathway"/>
</dbReference>
<dbReference type="SUPFAM" id="SSF56601">
    <property type="entry name" value="beta-lactamase/transpeptidase-like"/>
    <property type="match status" value="1"/>
</dbReference>
<dbReference type="GO" id="GO:0009002">
    <property type="term" value="F:serine-type D-Ala-D-Ala carboxypeptidase activity"/>
    <property type="evidence" value="ECO:0007669"/>
    <property type="project" value="UniProtKB-EC"/>
</dbReference>
<dbReference type="Gene3D" id="3.30.1390.30">
    <property type="entry name" value="Penicillin-binding protein 2a, domain 3"/>
    <property type="match status" value="1"/>
</dbReference>
<dbReference type="Pfam" id="PF03717">
    <property type="entry name" value="PBP_dimer"/>
    <property type="match status" value="1"/>
</dbReference>
<comment type="similarity">
    <text evidence="3">Belongs to the transpeptidase family.</text>
</comment>
<dbReference type="InterPro" id="IPR005311">
    <property type="entry name" value="PBP_dimer"/>
</dbReference>
<evidence type="ECO:0000256" key="1">
    <source>
        <dbReference type="ARBA" id="ARBA00004370"/>
    </source>
</evidence>
<evidence type="ECO:0000313" key="10">
    <source>
        <dbReference type="EMBL" id="OES45025.1"/>
    </source>
</evidence>
<dbReference type="Pfam" id="PF05223">
    <property type="entry name" value="MecA_N"/>
    <property type="match status" value="1"/>
</dbReference>
<dbReference type="EMBL" id="MAMP01000021">
    <property type="protein sequence ID" value="OES45025.1"/>
    <property type="molecule type" value="Genomic_DNA"/>
</dbReference>
<keyword evidence="11" id="KW-1185">Reference proteome</keyword>
<dbReference type="InterPro" id="IPR032710">
    <property type="entry name" value="NTF2-like_dom_sf"/>
</dbReference>
<evidence type="ECO:0000259" key="7">
    <source>
        <dbReference type="Pfam" id="PF00905"/>
    </source>
</evidence>
<evidence type="ECO:0000259" key="9">
    <source>
        <dbReference type="Pfam" id="PF05223"/>
    </source>
</evidence>
<dbReference type="SUPFAM" id="SSF54427">
    <property type="entry name" value="NTF2-like"/>
    <property type="match status" value="1"/>
</dbReference>
<proteinExistence type="inferred from homology"/>
<feature type="domain" description="Penicillin-binding protein dimerisation" evidence="8">
    <location>
        <begin position="155"/>
        <end position="314"/>
    </location>
</feature>
<evidence type="ECO:0000256" key="6">
    <source>
        <dbReference type="ARBA" id="ARBA00034000"/>
    </source>
</evidence>
<evidence type="ECO:0000256" key="2">
    <source>
        <dbReference type="ARBA" id="ARBA00004752"/>
    </source>
</evidence>
<comment type="catalytic activity">
    <reaction evidence="6">
        <text>Preferential cleavage: (Ac)2-L-Lys-D-Ala-|-D-Ala. Also transpeptidation of peptidyl-alanyl moieties that are N-acyl substituents of D-alanine.</text>
        <dbReference type="EC" id="3.4.16.4"/>
    </reaction>
</comment>
<dbReference type="Gene3D" id="3.40.710.10">
    <property type="entry name" value="DD-peptidase/beta-lactamase superfamily"/>
    <property type="match status" value="1"/>
</dbReference>
<dbReference type="STRING" id="1714016.BA724_07120"/>
<dbReference type="Pfam" id="PF00905">
    <property type="entry name" value="Transpeptidase"/>
    <property type="match status" value="1"/>
</dbReference>
<dbReference type="Proteomes" id="UP000095658">
    <property type="component" value="Unassembled WGS sequence"/>
</dbReference>
<evidence type="ECO:0000256" key="5">
    <source>
        <dbReference type="ARBA" id="ARBA00023136"/>
    </source>
</evidence>
<comment type="pathway">
    <text evidence="2">Cell wall biogenesis; peptidoglycan biosynthesis.</text>
</comment>
<dbReference type="SUPFAM" id="SSF56519">
    <property type="entry name" value="Penicillin binding protein dimerisation domain"/>
    <property type="match status" value="1"/>
</dbReference>
<dbReference type="InterPro" id="IPR007887">
    <property type="entry name" value="MecA_N"/>
</dbReference>
<evidence type="ECO:0000313" key="11">
    <source>
        <dbReference type="Proteomes" id="UP000095658"/>
    </source>
</evidence>
<dbReference type="GO" id="GO:0071555">
    <property type="term" value="P:cell wall organization"/>
    <property type="evidence" value="ECO:0007669"/>
    <property type="project" value="TreeGrafter"/>
</dbReference>
<reference evidence="10 11" key="1">
    <citation type="submission" date="2016-06" db="EMBL/GenBank/DDBJ databases">
        <title>Domibacillus iocasae genome sequencing.</title>
        <authorList>
            <person name="Verma A."/>
            <person name="Pal Y."/>
            <person name="Ojha A.K."/>
            <person name="Krishnamurthi S."/>
        </authorList>
    </citation>
    <scope>NUCLEOTIDE SEQUENCE [LARGE SCALE GENOMIC DNA]</scope>
    <source>
        <strain evidence="10 11">DSM 29979</strain>
    </source>
</reference>
<dbReference type="PROSITE" id="PS51257">
    <property type="entry name" value="PROKAR_LIPOPROTEIN"/>
    <property type="match status" value="1"/>
</dbReference>
<dbReference type="Gene3D" id="3.10.450.100">
    <property type="entry name" value="NTF2-like, domain 1"/>
    <property type="match status" value="1"/>
</dbReference>
<dbReference type="GO" id="GO:0046677">
    <property type="term" value="P:response to antibiotic"/>
    <property type="evidence" value="ECO:0007669"/>
    <property type="project" value="InterPro"/>
</dbReference>
<evidence type="ECO:0000259" key="8">
    <source>
        <dbReference type="Pfam" id="PF03717"/>
    </source>
</evidence>
<dbReference type="UniPathway" id="UPA00219"/>
<dbReference type="GO" id="GO:0071972">
    <property type="term" value="F:peptidoglycan L,D-transpeptidase activity"/>
    <property type="evidence" value="ECO:0007669"/>
    <property type="project" value="TreeGrafter"/>
</dbReference>
<accession>A0A1E7DPU5</accession>
<dbReference type="InterPro" id="IPR001460">
    <property type="entry name" value="PCN-bd_Tpept"/>
</dbReference>
<comment type="caution">
    <text evidence="10">The sequence shown here is derived from an EMBL/GenBank/DDBJ whole genome shotgun (WGS) entry which is preliminary data.</text>
</comment>
<dbReference type="Gene3D" id="3.90.1310.10">
    <property type="entry name" value="Penicillin-binding protein 2a (Domain 2)"/>
    <property type="match status" value="1"/>
</dbReference>
<sequence>MMKRFAILLTMGTITLLGGCGGPDAPEAELEAYINEWKEGNYSSMYTHFTSETKSAMTEEQFVKQYKNIMTDIEMDKLEVGLPSEEDVKEDNEKTVRLPFEVEMETIAGPVSFQKEAVMKLEETEEGEEWLIDWDPSFLLPNYAEGDKVRIQALEAERGQIFDRNGSSLAVNGTAVQIGVNAGAIDEAGKEALAKVLGSKKGFIDEQLSQSWVQDGYFVPLKTVASSNEALIQKATAVTGATTSSKAVRVYPYGASAAHLTGYTGEINAEELKENEGYAQGDQIGKRGLEQLFEEQLKETDGVQLFIEKEKGEPVVIAKKEPQNGQDVKVTINAEMQKLLFEQYGGTAGTASAVEPKTGEVLALVSSPSFDPNEFAMGVSGERYTALQDNPKQPLLNRFAAAYSPGSTMKPITASVAMKAKKLNPSEGKTITGLQWQKDSSWGNYRVTRVSESSAPVTLKSALVASDNIYFAMAALETGADQLKTGLQSFGFGTDYPFAYPLRDSQVSNSGEFESDILLADTGYGQGEVLTTMTHLANAYGAFLNSGSIMNPLLKLDDEPSVWQKELVTTDQAAIIKEGLRGVVERGTAQAANIEGMAVSGKTGTAEIKAEQGTTGKENGLFVSYDMNNPAFVLAFLVEDAANEGGSKLAVDKTSAFYVKWKLRNK</sequence>
<dbReference type="PANTHER" id="PTHR30627:SF25">
    <property type="entry name" value="PENICILLIN-BINDING PROTEIN 3"/>
    <property type="match status" value="1"/>
</dbReference>
<protein>
    <recommendedName>
        <fullName evidence="4">serine-type D-Ala-D-Ala carboxypeptidase</fullName>
        <ecNumber evidence="4">3.4.16.4</ecNumber>
    </recommendedName>
</protein>
<feature type="domain" description="Penicillin-binding protein transpeptidase" evidence="7">
    <location>
        <begin position="349"/>
        <end position="648"/>
    </location>
</feature>
<dbReference type="GO" id="GO:0005886">
    <property type="term" value="C:plasma membrane"/>
    <property type="evidence" value="ECO:0007669"/>
    <property type="project" value="TreeGrafter"/>
</dbReference>
<dbReference type="InterPro" id="IPR012338">
    <property type="entry name" value="Beta-lactam/transpept-like"/>
</dbReference>
<dbReference type="GO" id="GO:0008658">
    <property type="term" value="F:penicillin binding"/>
    <property type="evidence" value="ECO:0007669"/>
    <property type="project" value="InterPro"/>
</dbReference>
<organism evidence="10 11">
    <name type="scientific">Domibacillus iocasae</name>
    <dbReference type="NCBI Taxonomy" id="1714016"/>
    <lineage>
        <taxon>Bacteria</taxon>
        <taxon>Bacillati</taxon>
        <taxon>Bacillota</taxon>
        <taxon>Bacilli</taxon>
        <taxon>Bacillales</taxon>
        <taxon>Bacillaceae</taxon>
        <taxon>Domibacillus</taxon>
    </lineage>
</organism>
<dbReference type="OrthoDB" id="9766847at2"/>
<dbReference type="RefSeq" id="WP_069938647.1">
    <property type="nucleotide sequence ID" value="NZ_MAMP01000021.1"/>
</dbReference>
<feature type="domain" description="NTF2-like N-terminal transpeptidase" evidence="9">
    <location>
        <begin position="25"/>
        <end position="146"/>
    </location>
</feature>
<evidence type="ECO:0000256" key="3">
    <source>
        <dbReference type="ARBA" id="ARBA00007171"/>
    </source>
</evidence>
<dbReference type="InterPro" id="IPR036138">
    <property type="entry name" value="PBP_dimer_sf"/>
</dbReference>
<evidence type="ECO:0000256" key="4">
    <source>
        <dbReference type="ARBA" id="ARBA00012448"/>
    </source>
</evidence>
<dbReference type="PANTHER" id="PTHR30627">
    <property type="entry name" value="PEPTIDOGLYCAN D,D-TRANSPEPTIDASE"/>
    <property type="match status" value="1"/>
</dbReference>
<dbReference type="InterPro" id="IPR050515">
    <property type="entry name" value="Beta-lactam/transpept"/>
</dbReference>
<dbReference type="EC" id="3.4.16.4" evidence="4"/>
<dbReference type="AlphaFoldDB" id="A0A1E7DPU5"/>
<gene>
    <name evidence="10" type="ORF">BA724_07120</name>
</gene>
<comment type="subcellular location">
    <subcellularLocation>
        <location evidence="1">Membrane</location>
    </subcellularLocation>
</comment>